<dbReference type="InterPro" id="IPR056937">
    <property type="entry name" value="YqbQ/XkdQ"/>
</dbReference>
<comment type="caution">
    <text evidence="2">The sequence shown here is derived from an EMBL/GenBank/DDBJ whole genome shotgun (WGS) entry which is preliminary data.</text>
</comment>
<reference evidence="2" key="2">
    <citation type="submission" date="2023-03" db="EMBL/GenBank/DDBJ databases">
        <authorList>
            <person name="Zhang Z."/>
        </authorList>
    </citation>
    <scope>NUCLEOTIDE SEQUENCE</scope>
    <source>
        <strain evidence="2">DSA</strain>
    </source>
</reference>
<organism evidence="2 3">
    <name type="scientific">Desulforamulus aquiferis</name>
    <dbReference type="NCBI Taxonomy" id="1397668"/>
    <lineage>
        <taxon>Bacteria</taxon>
        <taxon>Bacillati</taxon>
        <taxon>Bacillota</taxon>
        <taxon>Clostridia</taxon>
        <taxon>Eubacteriales</taxon>
        <taxon>Peptococcaceae</taxon>
        <taxon>Desulforamulus</taxon>
    </lineage>
</organism>
<reference evidence="2" key="1">
    <citation type="journal article" date="2023" name="J. Hazard. Mater.">
        <title>Anaerobic biodegradation of pyrene and benzo[a]pyrene by a new sulfate-reducing Desulforamulus aquiferis strain DSA.</title>
        <authorList>
            <person name="Zhang Z."/>
            <person name="Sun J."/>
            <person name="Gong X."/>
            <person name="Wang C."/>
            <person name="Wang H."/>
        </authorList>
    </citation>
    <scope>NUCLEOTIDE SEQUENCE</scope>
    <source>
        <strain evidence="2">DSA</strain>
    </source>
</reference>
<dbReference type="RefSeq" id="WP_304542664.1">
    <property type="nucleotide sequence ID" value="NZ_JARPTC010000014.1"/>
</dbReference>
<name>A0AAW7ZDK6_9FIRM</name>
<keyword evidence="3" id="KW-1185">Reference proteome</keyword>
<dbReference type="AlphaFoldDB" id="A0AAW7ZDK6"/>
<accession>A0AAW7ZDK6</accession>
<proteinExistence type="predicted"/>
<evidence type="ECO:0000313" key="2">
    <source>
        <dbReference type="EMBL" id="MDO7787518.1"/>
    </source>
</evidence>
<evidence type="ECO:0000259" key="1">
    <source>
        <dbReference type="Pfam" id="PF24032"/>
    </source>
</evidence>
<protein>
    <submittedName>
        <fullName evidence="2">Phage portal protein</fullName>
    </submittedName>
</protein>
<evidence type="ECO:0000313" key="3">
    <source>
        <dbReference type="Proteomes" id="UP001172911"/>
    </source>
</evidence>
<feature type="domain" description="YqbQ/XkdQ" evidence="1">
    <location>
        <begin position="77"/>
        <end position="318"/>
    </location>
</feature>
<gene>
    <name evidence="2" type="ORF">P6N53_09830</name>
</gene>
<dbReference type="Proteomes" id="UP001172911">
    <property type="component" value="Unassembled WGS sequence"/>
</dbReference>
<sequence>MINPGLSHYEVILDNQYFLRELVESITLSDTLDEIAYRAEIKLIVTSDFPGIAPGQELRVSGIPFGGANMVYLLHPGVIWECQSNNRGQKRLTATVYDKTIYISKSEDEYLFTPGHTATQRLKQYAADWDIPLAQLEDTGIPLAKSVYRAQSVYSMLQDDLKMTVEQEGDMYRPRMVPGSGLELFKLGSNETVWVLETTQNLEEVNQKRTLEGTVTQVKVIGNAAENQRSPVLSLVVGDVAKYGTLQKVHRDSSITDPGAAAKAGNHLLTGIQETFSVTSLDINTIRAGDKVRLNGIDLIVCSVRHELGNPGHMSLELGSSEYVRRRYYVKSL</sequence>
<dbReference type="Pfam" id="PF24032">
    <property type="entry name" value="YQBQ"/>
    <property type="match status" value="1"/>
</dbReference>
<dbReference type="EMBL" id="JARPTC010000014">
    <property type="protein sequence ID" value="MDO7787518.1"/>
    <property type="molecule type" value="Genomic_DNA"/>
</dbReference>